<sequence length="339" mass="37924">MSIDRIGTKGRCVFCGEKLFKKNEEHVIPKWAMRETGTTGTARPFYAKLHSSRGYIRVHEPWRKLTVPAHQSCNSEFSQLENLARTALLAIQSGDEVTPRQLGQFADWIDKVRVGFWWWVVSRSGNPLNVPMTFGIADRLGTKDRLIRVSLLDCTTEGLNILGASSLGFQNQPSAFALRFNNVLVLSVSSDFILAERMGYAYPTHWNHSSDGLIEIELAEGRGAPRIPIFPRLFGIPGTAAYQTLSGPDKSPLMVVDNEQVKPFPTSRFGSRWQNISVSGACALLEMEVRAYQWLLLQQSAAQGAKISPVFRDLVLTEHNKTISAISRAYFDRALPVLR</sequence>
<name>A0ABT0ITB2_9HYPH</name>
<dbReference type="EMBL" id="JALPRY010000015">
    <property type="protein sequence ID" value="MCK8781116.1"/>
    <property type="molecule type" value="Genomic_DNA"/>
</dbReference>
<evidence type="ECO:0000313" key="1">
    <source>
        <dbReference type="EMBL" id="MCK8781116.1"/>
    </source>
</evidence>
<dbReference type="RefSeq" id="WP_248683679.1">
    <property type="nucleotide sequence ID" value="NZ_JALPRY010000015.1"/>
</dbReference>
<accession>A0ABT0ITB2</accession>
<gene>
    <name evidence="1" type="ORF">M0654_14105</name>
</gene>
<comment type="caution">
    <text evidence="1">The sequence shown here is derived from an EMBL/GenBank/DDBJ whole genome shotgun (WGS) entry which is preliminary data.</text>
</comment>
<keyword evidence="2" id="KW-1185">Reference proteome</keyword>
<protein>
    <submittedName>
        <fullName evidence="1">Uncharacterized protein</fullName>
    </submittedName>
</protein>
<evidence type="ECO:0000313" key="2">
    <source>
        <dbReference type="Proteomes" id="UP001202827"/>
    </source>
</evidence>
<proteinExistence type="predicted"/>
<organism evidence="1 2">
    <name type="scientific">Neorhizobium turbinariae</name>
    <dbReference type="NCBI Taxonomy" id="2937795"/>
    <lineage>
        <taxon>Bacteria</taxon>
        <taxon>Pseudomonadati</taxon>
        <taxon>Pseudomonadota</taxon>
        <taxon>Alphaproteobacteria</taxon>
        <taxon>Hyphomicrobiales</taxon>
        <taxon>Rhizobiaceae</taxon>
        <taxon>Rhizobium/Agrobacterium group</taxon>
        <taxon>Neorhizobium</taxon>
    </lineage>
</organism>
<reference evidence="1 2" key="1">
    <citation type="submission" date="2022-04" db="EMBL/GenBank/DDBJ databases">
        <title>Rhizobium coralii sp. nov., isolated from coral Turbinaria peltata.</title>
        <authorList>
            <person name="Sun H."/>
        </authorList>
    </citation>
    <scope>NUCLEOTIDE SEQUENCE [LARGE SCALE GENOMIC DNA]</scope>
    <source>
        <strain evidence="1 2">NTR19</strain>
    </source>
</reference>
<dbReference type="Proteomes" id="UP001202827">
    <property type="component" value="Unassembled WGS sequence"/>
</dbReference>